<evidence type="ECO:0000259" key="2">
    <source>
        <dbReference type="Pfam" id="PF00590"/>
    </source>
</evidence>
<dbReference type="EMBL" id="BLWD01000001">
    <property type="protein sequence ID" value="GFN02614.1"/>
    <property type="molecule type" value="Genomic_DNA"/>
</dbReference>
<dbReference type="SUPFAM" id="SSF53790">
    <property type="entry name" value="Tetrapyrrole methylase"/>
    <property type="match status" value="1"/>
</dbReference>
<dbReference type="InterPro" id="IPR014776">
    <property type="entry name" value="4pyrrole_Mease_sub2"/>
</dbReference>
<dbReference type="GO" id="GO:0019354">
    <property type="term" value="P:siroheme biosynthetic process"/>
    <property type="evidence" value="ECO:0007669"/>
    <property type="project" value="TreeGrafter"/>
</dbReference>
<dbReference type="InterPro" id="IPR050161">
    <property type="entry name" value="Siro_Cobalamin_biosynth"/>
</dbReference>
<dbReference type="InterPro" id="IPR000878">
    <property type="entry name" value="4pyrrol_Mease"/>
</dbReference>
<dbReference type="InterPro" id="IPR035996">
    <property type="entry name" value="4pyrrol_Methylase_sf"/>
</dbReference>
<name>A0A7J0CL01_STRMI</name>
<evidence type="ECO:0000313" key="3">
    <source>
        <dbReference type="EMBL" id="GFN02614.1"/>
    </source>
</evidence>
<comment type="caution">
    <text evidence="3">The sequence shown here is derived from an EMBL/GenBank/DDBJ whole genome shotgun (WGS) entry which is preliminary data.</text>
</comment>
<keyword evidence="1" id="KW-0627">Porphyrin biosynthesis</keyword>
<evidence type="ECO:0000256" key="1">
    <source>
        <dbReference type="ARBA" id="ARBA00023244"/>
    </source>
</evidence>
<evidence type="ECO:0000313" key="4">
    <source>
        <dbReference type="Proteomes" id="UP000498740"/>
    </source>
</evidence>
<dbReference type="Gene3D" id="3.30.950.10">
    <property type="entry name" value="Methyltransferase, Cobalt-precorrin-4 Transmethylase, Domain 2"/>
    <property type="match status" value="1"/>
</dbReference>
<dbReference type="Pfam" id="PF00590">
    <property type="entry name" value="TP_methylase"/>
    <property type="match status" value="1"/>
</dbReference>
<accession>A0A7J0CL01</accession>
<organism evidence="3 4">
    <name type="scientific">Streptomyces microflavus</name>
    <name type="common">Streptomyces lipmanii</name>
    <dbReference type="NCBI Taxonomy" id="1919"/>
    <lineage>
        <taxon>Bacteria</taxon>
        <taxon>Bacillati</taxon>
        <taxon>Actinomycetota</taxon>
        <taxon>Actinomycetes</taxon>
        <taxon>Kitasatosporales</taxon>
        <taxon>Streptomycetaceae</taxon>
        <taxon>Streptomyces</taxon>
    </lineage>
</organism>
<sequence>MVSGHVAPEDPRSLVDWEAIARLRGTLVLLMAVDKIGAIAAALIAHGKDPATPVALVQEGTTAAQRRVDATLADVGERAVAEDVRPPAVIVIGDVVAVGPHSAPRLDAPPAE</sequence>
<reference evidence="3 4" key="1">
    <citation type="submission" date="2020-05" db="EMBL/GenBank/DDBJ databases">
        <title>Whole genome shotgun sequence of Streptomyces microflavus NBRC 13062.</title>
        <authorList>
            <person name="Komaki H."/>
            <person name="Tamura T."/>
        </authorList>
    </citation>
    <scope>NUCLEOTIDE SEQUENCE [LARGE SCALE GENOMIC DNA]</scope>
    <source>
        <strain evidence="3 4">NBRC 13062</strain>
    </source>
</reference>
<dbReference type="Proteomes" id="UP000498740">
    <property type="component" value="Unassembled WGS sequence"/>
</dbReference>
<dbReference type="PANTHER" id="PTHR45790:SF3">
    <property type="entry name" value="S-ADENOSYL-L-METHIONINE-DEPENDENT UROPORPHYRINOGEN III METHYLTRANSFERASE, CHLOROPLASTIC"/>
    <property type="match status" value="1"/>
</dbReference>
<dbReference type="AlphaFoldDB" id="A0A7J0CL01"/>
<dbReference type="GO" id="GO:0004851">
    <property type="term" value="F:uroporphyrin-III C-methyltransferase activity"/>
    <property type="evidence" value="ECO:0007669"/>
    <property type="project" value="TreeGrafter"/>
</dbReference>
<protein>
    <recommendedName>
        <fullName evidence="2">Tetrapyrrole methylase domain-containing protein</fullName>
    </recommendedName>
</protein>
<feature type="domain" description="Tetrapyrrole methylase" evidence="2">
    <location>
        <begin position="6"/>
        <end position="75"/>
    </location>
</feature>
<dbReference type="PANTHER" id="PTHR45790">
    <property type="entry name" value="SIROHEME SYNTHASE-RELATED"/>
    <property type="match status" value="1"/>
</dbReference>
<gene>
    <name evidence="3" type="ORF">Smic_11700</name>
</gene>
<proteinExistence type="predicted"/>